<evidence type="ECO:0000313" key="14">
    <source>
        <dbReference type="Proteomes" id="UP001303160"/>
    </source>
</evidence>
<dbReference type="EMBL" id="MU863890">
    <property type="protein sequence ID" value="KAK4203344.1"/>
    <property type="molecule type" value="Genomic_DNA"/>
</dbReference>
<keyword evidence="4 13" id="KW-0378">Hydrolase</keyword>
<evidence type="ECO:0000256" key="2">
    <source>
        <dbReference type="ARBA" id="ARBA00022670"/>
    </source>
</evidence>
<dbReference type="Proteomes" id="UP001303160">
    <property type="component" value="Unassembled WGS sequence"/>
</dbReference>
<reference evidence="13" key="1">
    <citation type="journal article" date="2023" name="Mol. Phylogenet. Evol.">
        <title>Genome-scale phylogeny and comparative genomics of the fungal order Sordariales.</title>
        <authorList>
            <person name="Hensen N."/>
            <person name="Bonometti L."/>
            <person name="Westerberg I."/>
            <person name="Brannstrom I.O."/>
            <person name="Guillou S."/>
            <person name="Cros-Aarteil S."/>
            <person name="Calhoun S."/>
            <person name="Haridas S."/>
            <person name="Kuo A."/>
            <person name="Mondo S."/>
            <person name="Pangilinan J."/>
            <person name="Riley R."/>
            <person name="LaButti K."/>
            <person name="Andreopoulos B."/>
            <person name="Lipzen A."/>
            <person name="Chen C."/>
            <person name="Yan M."/>
            <person name="Daum C."/>
            <person name="Ng V."/>
            <person name="Clum A."/>
            <person name="Steindorff A."/>
            <person name="Ohm R.A."/>
            <person name="Martin F."/>
            <person name="Silar P."/>
            <person name="Natvig D.O."/>
            <person name="Lalanne C."/>
            <person name="Gautier V."/>
            <person name="Ament-Velasquez S.L."/>
            <person name="Kruys A."/>
            <person name="Hutchinson M.I."/>
            <person name="Powell A.J."/>
            <person name="Barry K."/>
            <person name="Miller A.N."/>
            <person name="Grigoriev I.V."/>
            <person name="Debuchy R."/>
            <person name="Gladieux P."/>
            <person name="Hiltunen Thoren M."/>
            <person name="Johannesson H."/>
        </authorList>
    </citation>
    <scope>NUCLEOTIDE SEQUENCE</scope>
    <source>
        <strain evidence="13">CBS 315.58</strain>
    </source>
</reference>
<dbReference type="GO" id="GO:0007018">
    <property type="term" value="P:microtubule-based movement"/>
    <property type="evidence" value="ECO:0007669"/>
    <property type="project" value="InterPro"/>
</dbReference>
<dbReference type="PROSITE" id="PS00411">
    <property type="entry name" value="KINESIN_MOTOR_1"/>
    <property type="match status" value="1"/>
</dbReference>
<evidence type="ECO:0000259" key="12">
    <source>
        <dbReference type="PROSITE" id="PS51858"/>
    </source>
</evidence>
<keyword evidence="5 6" id="KW-0067">ATP-binding</keyword>
<evidence type="ECO:0000256" key="1">
    <source>
        <dbReference type="ARBA" id="ARBA00008140"/>
    </source>
</evidence>
<protein>
    <submittedName>
        <fullName evidence="13">P-loop containing nucleoside triphosphate hydrolase protein</fullName>
    </submittedName>
</protein>
<dbReference type="Gene3D" id="3.40.30.10">
    <property type="entry name" value="Glutaredoxin"/>
    <property type="match status" value="1"/>
</dbReference>
<dbReference type="PROSITE" id="PS51396">
    <property type="entry name" value="PUL"/>
    <property type="match status" value="1"/>
</dbReference>
<dbReference type="InterPro" id="IPR008580">
    <property type="entry name" value="PPPDE_dom"/>
</dbReference>
<feature type="domain" description="Kinesin motor" evidence="9">
    <location>
        <begin position="713"/>
        <end position="1074"/>
    </location>
</feature>
<feature type="binding site" evidence="6">
    <location>
        <begin position="819"/>
        <end position="826"/>
    </location>
    <ligand>
        <name>ATP</name>
        <dbReference type="ChEBI" id="CHEBI:30616"/>
    </ligand>
</feature>
<keyword evidence="2" id="KW-0645">Protease</keyword>
<feature type="domain" description="PUL" evidence="11">
    <location>
        <begin position="346"/>
        <end position="630"/>
    </location>
</feature>
<evidence type="ECO:0000256" key="4">
    <source>
        <dbReference type="ARBA" id="ARBA00022801"/>
    </source>
</evidence>
<dbReference type="Gene3D" id="3.90.1720.30">
    <property type="entry name" value="PPPDE domains"/>
    <property type="match status" value="1"/>
</dbReference>
<dbReference type="Gene3D" id="1.25.10.10">
    <property type="entry name" value="Leucine-rich Repeat Variant"/>
    <property type="match status" value="1"/>
</dbReference>
<dbReference type="PROSITE" id="PS00194">
    <property type="entry name" value="THIOREDOXIN_1"/>
    <property type="match status" value="1"/>
</dbReference>
<comment type="similarity">
    <text evidence="1">Belongs to the DeSI family.</text>
</comment>
<dbReference type="SUPFAM" id="SSF52540">
    <property type="entry name" value="P-loop containing nucleoside triphosphate hydrolases"/>
    <property type="match status" value="1"/>
</dbReference>
<dbReference type="InterPro" id="IPR042266">
    <property type="entry name" value="PPPDE_sf"/>
</dbReference>
<evidence type="ECO:0000259" key="11">
    <source>
        <dbReference type="PROSITE" id="PS51396"/>
    </source>
</evidence>
<feature type="region of interest" description="Disordered" evidence="8">
    <location>
        <begin position="740"/>
        <end position="765"/>
    </location>
</feature>
<dbReference type="InterPro" id="IPR017937">
    <property type="entry name" value="Thioredoxin_CS"/>
</dbReference>
<gene>
    <name evidence="13" type="ORF">QBC40DRAFT_337775</name>
</gene>
<dbReference type="SMART" id="SM01179">
    <property type="entry name" value="DUF862"/>
    <property type="match status" value="1"/>
</dbReference>
<dbReference type="AlphaFoldDB" id="A0AAN6XMG4"/>
<dbReference type="InterPro" id="IPR013535">
    <property type="entry name" value="PUL_dom"/>
</dbReference>
<feature type="domain" description="PPPDE" evidence="12">
    <location>
        <begin position="48"/>
        <end position="188"/>
    </location>
</feature>
<evidence type="ECO:0000256" key="6">
    <source>
        <dbReference type="PROSITE-ProRule" id="PRU00283"/>
    </source>
</evidence>
<proteinExistence type="inferred from homology"/>
<dbReference type="GO" id="GO:0005524">
    <property type="term" value="F:ATP binding"/>
    <property type="evidence" value="ECO:0007669"/>
    <property type="project" value="UniProtKB-UniRule"/>
</dbReference>
<comment type="similarity">
    <text evidence="6">Belongs to the TRAFAC class myosin-kinesin ATPase superfamily. Kinesin family.</text>
</comment>
<dbReference type="InterPro" id="IPR036961">
    <property type="entry name" value="Kinesin_motor_dom_sf"/>
</dbReference>
<dbReference type="PROSITE" id="PS51352">
    <property type="entry name" value="THIOREDOXIN_2"/>
    <property type="match status" value="1"/>
</dbReference>
<feature type="coiled-coil region" evidence="7">
    <location>
        <begin position="1087"/>
        <end position="1177"/>
    </location>
</feature>
<dbReference type="InterPro" id="IPR013766">
    <property type="entry name" value="Thioredoxin_domain"/>
</dbReference>
<dbReference type="Pfam" id="PF00085">
    <property type="entry name" value="Thioredoxin"/>
    <property type="match status" value="1"/>
</dbReference>
<dbReference type="SMART" id="SM00129">
    <property type="entry name" value="KISc"/>
    <property type="match status" value="1"/>
</dbReference>
<evidence type="ECO:0000259" key="10">
    <source>
        <dbReference type="PROSITE" id="PS51352"/>
    </source>
</evidence>
<evidence type="ECO:0000256" key="8">
    <source>
        <dbReference type="SAM" id="MobiDB-lite"/>
    </source>
</evidence>
<dbReference type="InterPro" id="IPR027417">
    <property type="entry name" value="P-loop_NTPase"/>
</dbReference>
<dbReference type="PROSITE" id="PS50067">
    <property type="entry name" value="KINESIN_MOTOR_2"/>
    <property type="match status" value="1"/>
</dbReference>
<dbReference type="SUPFAM" id="SSF52833">
    <property type="entry name" value="Thioredoxin-like"/>
    <property type="match status" value="1"/>
</dbReference>
<dbReference type="Gene3D" id="3.40.850.10">
    <property type="entry name" value="Kinesin motor domain"/>
    <property type="match status" value="1"/>
</dbReference>
<comment type="caution">
    <text evidence="13">The sequence shown here is derived from an EMBL/GenBank/DDBJ whole genome shotgun (WGS) entry which is preliminary data.</text>
</comment>
<sequence>MKNLVTNPQTIVKFLERIFDNRPTKTSNNHHQTKPSQRQVRKVFGNTMDVTLFVYDLSRGLARQMSASLLGFQIDAIYHTSIKLNGLEYVYDGNVVAIRPGSSHLGQPEQQLHLGTTDLPMEVIEEYLDSLRDIYTVDAYDLWKHNCNNFSNDFAMFLLGKGIPEHIVNLPQTVLDSPFGQMLMPMLNQQINSNRRQGGILGIQQTTPGSSVKPKSQLHQPTGKVHNVTRVAELDQLLAKHQHSCAVIFFTSATCPPCKLVYPLYDELAAEVGDKGVLIKADISQAYDIGTRYAVRATPTFITFLKGKQENQWSGADPATLRGNVQLLVQMAWPRHRHESLHLPTISNPNAKPVLYTRLPPLAKLLAKLPSDTSSNPAVQDMKRFLETRASEGPAEATLPNIPTFLSLVTDALGIIQPDKLFPLIDLLRCALVDPRVSSVLAEEHNHKTILSILQLVNNAVEKGNCPYPLRLVTVQMSCNLFSSHLYEEAILSHETLRHAITELTTACFRESETATLRVSSAGLLYNLALANSKKRRSGPGDVLPGEEQAALAGSVSEAIGEERESAEALEGMLNALGRLVYLLPQEGEVGEMEQLLVIMEAGDVVKGKVEGFGGLRGLIGEVGGDSRQMYNSLDRRSREAIADIKDTLIGIAIHPELMPESAGYFVSMHQQQQRPAMMATAAAPRSFASTPSLRSRDPNALPLLARKNAGANVKVVVRVRAFLPREIKRNAECLIEMDPESQSTTLHPPSSSSSSSSSGTTTTRKVMEPKTFTFDHSYDSHSPPSPTYAAQSHIYDTLGEEFLDHNFEGYHTCIFAYGQTGSGKSYTMMGTPSHPGLIPRTCEDLFSRINEAENECPNISYKVKVSYFEVYNEHVRDLLVAPKIDSSGPYYLKIRESPTEGPYVKDLTEVPVHSLDEILRLMRTGDGNRTVASTKMNDTSSRSHAVFTIMLKQIYHDFETEQTTERSSRIRLVDLAGSERAKSTEATGVRLREGSNINKSLTTLGRVIAALADPKKNNRGGTGVVPYRDSILTWLLKDSLGGNSKTAMIACVGPSDYEETLSTLRYADQAKRIRTRAVVNEDSMTARERDERIKGLEEEVRVLQLRLDDERKGGGGEGEYKKRVMEQERRLEEYQGQVRRLNQMMEERQMVAEVRVRAVEGENEALRRHVELLKGELEDDESFDEILKELMIIMQPLGS</sequence>
<dbReference type="Pfam" id="PF08324">
    <property type="entry name" value="PUL"/>
    <property type="match status" value="1"/>
</dbReference>
<dbReference type="Pfam" id="PF00225">
    <property type="entry name" value="Kinesin"/>
    <property type="match status" value="1"/>
</dbReference>
<keyword evidence="14" id="KW-1185">Reference proteome</keyword>
<dbReference type="PANTHER" id="PTHR47117">
    <property type="entry name" value="STAR-RELATED LIPID TRANSFER PROTEIN 9"/>
    <property type="match status" value="1"/>
</dbReference>
<dbReference type="CDD" id="cd01365">
    <property type="entry name" value="KISc_KIF1A_KIF1B"/>
    <property type="match status" value="1"/>
</dbReference>
<dbReference type="Pfam" id="PF05903">
    <property type="entry name" value="Peptidase_C97"/>
    <property type="match status" value="1"/>
</dbReference>
<dbReference type="InterPro" id="IPR036249">
    <property type="entry name" value="Thioredoxin-like_sf"/>
</dbReference>
<dbReference type="InterPro" id="IPR001752">
    <property type="entry name" value="Kinesin_motor_dom"/>
</dbReference>
<dbReference type="PROSITE" id="PS51858">
    <property type="entry name" value="PPPDE"/>
    <property type="match status" value="1"/>
</dbReference>
<evidence type="ECO:0000256" key="5">
    <source>
        <dbReference type="ARBA" id="ARBA00022840"/>
    </source>
</evidence>
<feature type="domain" description="Thioredoxin" evidence="10">
    <location>
        <begin position="201"/>
        <end position="330"/>
    </location>
</feature>
<dbReference type="GO" id="GO:0008233">
    <property type="term" value="F:peptidase activity"/>
    <property type="evidence" value="ECO:0007669"/>
    <property type="project" value="UniProtKB-KW"/>
</dbReference>
<keyword evidence="6" id="KW-0505">Motor protein</keyword>
<evidence type="ECO:0000259" key="9">
    <source>
        <dbReference type="PROSITE" id="PS50067"/>
    </source>
</evidence>
<evidence type="ECO:0000256" key="3">
    <source>
        <dbReference type="ARBA" id="ARBA00022741"/>
    </source>
</evidence>
<dbReference type="CDD" id="cd02947">
    <property type="entry name" value="TRX_family"/>
    <property type="match status" value="1"/>
</dbReference>
<feature type="compositionally biased region" description="Low complexity" evidence="8">
    <location>
        <begin position="742"/>
        <end position="764"/>
    </location>
</feature>
<evidence type="ECO:0000313" key="13">
    <source>
        <dbReference type="EMBL" id="KAK4203344.1"/>
    </source>
</evidence>
<dbReference type="InterPro" id="IPR019821">
    <property type="entry name" value="Kinesin_motor_CS"/>
</dbReference>
<dbReference type="PRINTS" id="PR00380">
    <property type="entry name" value="KINESINHEAVY"/>
</dbReference>
<dbReference type="InterPro" id="IPR011989">
    <property type="entry name" value="ARM-like"/>
</dbReference>
<dbReference type="GO" id="GO:0006508">
    <property type="term" value="P:proteolysis"/>
    <property type="evidence" value="ECO:0007669"/>
    <property type="project" value="UniProtKB-KW"/>
</dbReference>
<reference evidence="13" key="2">
    <citation type="submission" date="2023-05" db="EMBL/GenBank/DDBJ databases">
        <authorList>
            <consortium name="Lawrence Berkeley National Laboratory"/>
            <person name="Steindorff A."/>
            <person name="Hensen N."/>
            <person name="Bonometti L."/>
            <person name="Westerberg I."/>
            <person name="Brannstrom I.O."/>
            <person name="Guillou S."/>
            <person name="Cros-Aarteil S."/>
            <person name="Calhoun S."/>
            <person name="Haridas S."/>
            <person name="Kuo A."/>
            <person name="Mondo S."/>
            <person name="Pangilinan J."/>
            <person name="Riley R."/>
            <person name="Labutti K."/>
            <person name="Andreopoulos B."/>
            <person name="Lipzen A."/>
            <person name="Chen C."/>
            <person name="Yanf M."/>
            <person name="Daum C."/>
            <person name="Ng V."/>
            <person name="Clum A."/>
            <person name="Ohm R."/>
            <person name="Martin F."/>
            <person name="Silar P."/>
            <person name="Natvig D."/>
            <person name="Lalanne C."/>
            <person name="Gautier V."/>
            <person name="Ament-Velasquez S.L."/>
            <person name="Kruys A."/>
            <person name="Hutchinson M.I."/>
            <person name="Powell A.J."/>
            <person name="Barry K."/>
            <person name="Miller A.N."/>
            <person name="Grigoriev I.V."/>
            <person name="Debuchy R."/>
            <person name="Gladieux P."/>
            <person name="Thoren M.H."/>
            <person name="Johannesson H."/>
        </authorList>
    </citation>
    <scope>NUCLEOTIDE SEQUENCE</scope>
    <source>
        <strain evidence="13">CBS 315.58</strain>
    </source>
</reference>
<keyword evidence="7" id="KW-0175">Coiled coil</keyword>
<name>A0AAN6XMG4_9PEZI</name>
<evidence type="ECO:0000256" key="7">
    <source>
        <dbReference type="SAM" id="Coils"/>
    </source>
</evidence>
<organism evidence="13 14">
    <name type="scientific">Triangularia verruculosa</name>
    <dbReference type="NCBI Taxonomy" id="2587418"/>
    <lineage>
        <taxon>Eukaryota</taxon>
        <taxon>Fungi</taxon>
        <taxon>Dikarya</taxon>
        <taxon>Ascomycota</taxon>
        <taxon>Pezizomycotina</taxon>
        <taxon>Sordariomycetes</taxon>
        <taxon>Sordariomycetidae</taxon>
        <taxon>Sordariales</taxon>
        <taxon>Podosporaceae</taxon>
        <taxon>Triangularia</taxon>
    </lineage>
</organism>
<keyword evidence="3 6" id="KW-0547">Nucleotide-binding</keyword>
<accession>A0AAN6XMG4</accession>
<dbReference type="FunFam" id="3.40.850.10:FF:000050">
    <property type="entry name" value="Kinesin-like protein"/>
    <property type="match status" value="1"/>
</dbReference>
<dbReference type="GO" id="GO:0008017">
    <property type="term" value="F:microtubule binding"/>
    <property type="evidence" value="ECO:0007669"/>
    <property type="project" value="InterPro"/>
</dbReference>
<dbReference type="GO" id="GO:0003777">
    <property type="term" value="F:microtubule motor activity"/>
    <property type="evidence" value="ECO:0007669"/>
    <property type="project" value="InterPro"/>
</dbReference>